<accession>A0AAF0UPK0</accession>
<gene>
    <name evidence="1" type="ORF">MTR67_043705</name>
</gene>
<keyword evidence="2" id="KW-1185">Reference proteome</keyword>
<evidence type="ECO:0000313" key="2">
    <source>
        <dbReference type="Proteomes" id="UP001234989"/>
    </source>
</evidence>
<dbReference type="EMBL" id="CP133621">
    <property type="protein sequence ID" value="WMV50320.1"/>
    <property type="molecule type" value="Genomic_DNA"/>
</dbReference>
<protein>
    <recommendedName>
        <fullName evidence="3">Gag-pol polyprotein</fullName>
    </recommendedName>
</protein>
<dbReference type="Proteomes" id="UP001234989">
    <property type="component" value="Chromosome 10"/>
</dbReference>
<evidence type="ECO:0000313" key="1">
    <source>
        <dbReference type="EMBL" id="WMV50320.1"/>
    </source>
</evidence>
<organism evidence="1 2">
    <name type="scientific">Solanum verrucosum</name>
    <dbReference type="NCBI Taxonomy" id="315347"/>
    <lineage>
        <taxon>Eukaryota</taxon>
        <taxon>Viridiplantae</taxon>
        <taxon>Streptophyta</taxon>
        <taxon>Embryophyta</taxon>
        <taxon>Tracheophyta</taxon>
        <taxon>Spermatophyta</taxon>
        <taxon>Magnoliopsida</taxon>
        <taxon>eudicotyledons</taxon>
        <taxon>Gunneridae</taxon>
        <taxon>Pentapetalae</taxon>
        <taxon>asterids</taxon>
        <taxon>lamiids</taxon>
        <taxon>Solanales</taxon>
        <taxon>Solanaceae</taxon>
        <taxon>Solanoideae</taxon>
        <taxon>Solaneae</taxon>
        <taxon>Solanum</taxon>
    </lineage>
</organism>
<reference evidence="1" key="1">
    <citation type="submission" date="2023-08" db="EMBL/GenBank/DDBJ databases">
        <title>A de novo genome assembly of Solanum verrucosum Schlechtendal, a Mexican diploid species geographically isolated from the other diploid A-genome species in potato relatives.</title>
        <authorList>
            <person name="Hosaka K."/>
        </authorList>
    </citation>
    <scope>NUCLEOTIDE SEQUENCE</scope>
    <source>
        <tissue evidence="1">Young leaves</tissue>
    </source>
</reference>
<name>A0AAF0UPK0_SOLVR</name>
<proteinExistence type="predicted"/>
<feature type="non-terminal residue" evidence="1">
    <location>
        <position position="88"/>
    </location>
</feature>
<dbReference type="AlphaFoldDB" id="A0AAF0UPK0"/>
<sequence length="88" mass="9882">MLAQVVANQVQQGAQGPRTTTVGERVRDFMRMNPLVFHGSKVDEDPQEFIDEVCKILTIMDVGACEKAKLAAYQLKGVAQIWFDQWKG</sequence>
<evidence type="ECO:0008006" key="3">
    <source>
        <dbReference type="Google" id="ProtNLM"/>
    </source>
</evidence>